<accession>A0ABD2VVT0</accession>
<dbReference type="Proteomes" id="UP001627154">
    <property type="component" value="Unassembled WGS sequence"/>
</dbReference>
<evidence type="ECO:0000313" key="3">
    <source>
        <dbReference type="Proteomes" id="UP001627154"/>
    </source>
</evidence>
<name>A0ABD2VVT0_9HYME</name>
<reference evidence="2 3" key="1">
    <citation type="journal article" date="2024" name="bioRxiv">
        <title>A reference genome for Trichogramma kaykai: A tiny desert-dwelling parasitoid wasp with competing sex-ratio distorters.</title>
        <authorList>
            <person name="Culotta J."/>
            <person name="Lindsey A.R."/>
        </authorList>
    </citation>
    <scope>NUCLEOTIDE SEQUENCE [LARGE SCALE GENOMIC DNA]</scope>
    <source>
        <strain evidence="2 3">KSX58</strain>
    </source>
</reference>
<sequence length="197" mass="21957">MVQERPARARPFFTWARINGIYVFSVYAPPRLADAEFSALLTNIIEKTWGKRPHIVADDFNASSTEWGCRETRWHATALLDAFAALEAVLLNTENTPTFTGPLGYSVIDLTFASDKLAPQITSWAVSELYTHSDHQAIVFEIKTARPSRPSTHQSCKWNARTLDIECLSVMMSGTAVPPGPCRGDGNEPHGCHYRAY</sequence>
<proteinExistence type="predicted"/>
<evidence type="ECO:0000313" key="2">
    <source>
        <dbReference type="EMBL" id="KAL3384820.1"/>
    </source>
</evidence>
<keyword evidence="3" id="KW-1185">Reference proteome</keyword>
<organism evidence="2 3">
    <name type="scientific">Trichogramma kaykai</name>
    <dbReference type="NCBI Taxonomy" id="54128"/>
    <lineage>
        <taxon>Eukaryota</taxon>
        <taxon>Metazoa</taxon>
        <taxon>Ecdysozoa</taxon>
        <taxon>Arthropoda</taxon>
        <taxon>Hexapoda</taxon>
        <taxon>Insecta</taxon>
        <taxon>Pterygota</taxon>
        <taxon>Neoptera</taxon>
        <taxon>Endopterygota</taxon>
        <taxon>Hymenoptera</taxon>
        <taxon>Apocrita</taxon>
        <taxon>Proctotrupomorpha</taxon>
        <taxon>Chalcidoidea</taxon>
        <taxon>Trichogrammatidae</taxon>
        <taxon>Trichogramma</taxon>
    </lineage>
</organism>
<dbReference type="PANTHER" id="PTHR33273">
    <property type="entry name" value="DOMAIN-CONTAINING PROTEIN, PUTATIVE-RELATED"/>
    <property type="match status" value="1"/>
</dbReference>
<dbReference type="PANTHER" id="PTHR33273:SF4">
    <property type="entry name" value="ENDONUCLEASE_EXONUCLEASE_PHOSPHATASE DOMAIN-CONTAINING PROTEIN"/>
    <property type="match status" value="1"/>
</dbReference>
<dbReference type="InterPro" id="IPR005135">
    <property type="entry name" value="Endo/exonuclease/phosphatase"/>
</dbReference>
<gene>
    <name evidence="2" type="ORF">TKK_019467</name>
</gene>
<comment type="caution">
    <text evidence="2">The sequence shown here is derived from an EMBL/GenBank/DDBJ whole genome shotgun (WGS) entry which is preliminary data.</text>
</comment>
<dbReference type="AlphaFoldDB" id="A0ABD2VVT0"/>
<dbReference type="Pfam" id="PF14529">
    <property type="entry name" value="Exo_endo_phos_2"/>
    <property type="match status" value="1"/>
</dbReference>
<dbReference type="SUPFAM" id="SSF56219">
    <property type="entry name" value="DNase I-like"/>
    <property type="match status" value="1"/>
</dbReference>
<dbReference type="Gene3D" id="3.60.10.10">
    <property type="entry name" value="Endonuclease/exonuclease/phosphatase"/>
    <property type="match status" value="1"/>
</dbReference>
<protein>
    <recommendedName>
        <fullName evidence="1">Endonuclease/exonuclease/phosphatase domain-containing protein</fullName>
    </recommendedName>
</protein>
<feature type="domain" description="Endonuclease/exonuclease/phosphatase" evidence="1">
    <location>
        <begin position="21"/>
        <end position="138"/>
    </location>
</feature>
<evidence type="ECO:0000259" key="1">
    <source>
        <dbReference type="Pfam" id="PF14529"/>
    </source>
</evidence>
<dbReference type="InterPro" id="IPR036691">
    <property type="entry name" value="Endo/exonu/phosph_ase_sf"/>
</dbReference>
<dbReference type="EMBL" id="JBJJXI010000167">
    <property type="protein sequence ID" value="KAL3384820.1"/>
    <property type="molecule type" value="Genomic_DNA"/>
</dbReference>